<evidence type="ECO:0000313" key="4">
    <source>
        <dbReference type="Proteomes" id="UP000297318"/>
    </source>
</evidence>
<comment type="caution">
    <text evidence="3">The sequence shown here is derived from an EMBL/GenBank/DDBJ whole genome shotgun (WGS) entry which is preliminary data.</text>
</comment>
<dbReference type="AlphaFoldDB" id="A0A4Z1E641"/>
<dbReference type="Gene3D" id="2.60.120.260">
    <property type="entry name" value="Galactose-binding domain-like"/>
    <property type="match status" value="3"/>
</dbReference>
<dbReference type="Gene3D" id="3.20.20.80">
    <property type="entry name" value="Glycosidases"/>
    <property type="match status" value="1"/>
</dbReference>
<dbReference type="Proteomes" id="UP000297318">
    <property type="component" value="Unassembled WGS sequence"/>
</dbReference>
<feature type="domain" description="SLH" evidence="2">
    <location>
        <begin position="1089"/>
        <end position="1153"/>
    </location>
</feature>
<name>A0A4Z1E641_9MICO</name>
<dbReference type="InterPro" id="IPR017853">
    <property type="entry name" value="GH"/>
</dbReference>
<feature type="signal peptide" evidence="1">
    <location>
        <begin position="1"/>
        <end position="39"/>
    </location>
</feature>
<evidence type="ECO:0000256" key="1">
    <source>
        <dbReference type="SAM" id="SignalP"/>
    </source>
</evidence>
<reference evidence="3 4" key="1">
    <citation type="submission" date="2018-11" db="EMBL/GenBank/DDBJ databases">
        <title>Complete genome sequencing of the Actinobacteria Serinibacter sp. K3-2.</title>
        <authorList>
            <person name="Rakitin A.L."/>
            <person name="Beletsky A.V."/>
            <person name="Mardanov A.V."/>
            <person name="Ravin N.V."/>
            <person name="Gromova A.S."/>
            <person name="Filippova S.N."/>
            <person name="Gal'Chenko V.F."/>
        </authorList>
    </citation>
    <scope>NUCLEOTIDE SEQUENCE [LARGE SCALE GENOMIC DNA]</scope>
    <source>
        <strain evidence="3 4">K3-2</strain>
    </source>
</reference>
<evidence type="ECO:0000313" key="3">
    <source>
        <dbReference type="EMBL" id="TGO05197.1"/>
    </source>
</evidence>
<protein>
    <submittedName>
        <fullName evidence="3">Glycerol-3-phosphate ABC transporter, periplasmic glycerol-3-phosphate-binding protein</fullName>
    </submittedName>
</protein>
<dbReference type="EMBL" id="RHPJ01000002">
    <property type="protein sequence ID" value="TGO05197.1"/>
    <property type="molecule type" value="Genomic_DNA"/>
</dbReference>
<evidence type="ECO:0000259" key="2">
    <source>
        <dbReference type="PROSITE" id="PS51272"/>
    </source>
</evidence>
<feature type="domain" description="SLH" evidence="2">
    <location>
        <begin position="1024"/>
        <end position="1088"/>
    </location>
</feature>
<feature type="domain" description="SLH" evidence="2">
    <location>
        <begin position="959"/>
        <end position="1023"/>
    </location>
</feature>
<dbReference type="InterPro" id="IPR001119">
    <property type="entry name" value="SLH_dom"/>
</dbReference>
<dbReference type="Gene3D" id="2.60.40.3630">
    <property type="match status" value="1"/>
</dbReference>
<dbReference type="Pfam" id="PF07523">
    <property type="entry name" value="Big_3"/>
    <property type="match status" value="1"/>
</dbReference>
<accession>A0A4Z1E641</accession>
<dbReference type="InterPro" id="IPR022038">
    <property type="entry name" value="Ig-like_bact"/>
</dbReference>
<organism evidence="3 4">
    <name type="scientific">Serinibacter arcticus</name>
    <dbReference type="NCBI Taxonomy" id="1655435"/>
    <lineage>
        <taxon>Bacteria</taxon>
        <taxon>Bacillati</taxon>
        <taxon>Actinomycetota</taxon>
        <taxon>Actinomycetes</taxon>
        <taxon>Micrococcales</taxon>
        <taxon>Beutenbergiaceae</taxon>
        <taxon>Serinibacter</taxon>
    </lineage>
</organism>
<keyword evidence="1" id="KW-0732">Signal</keyword>
<sequence>MQERDMTRMRAGARLGRNLIAAVAAAATAVTVAAIPAQAADPDVVTVDLAVSTGEVKGGASGMLYGLSDEGVPTDAIIAGALPRNVTQKAPYGEQHPNGDPLEVEDSFFRNGGEYILTNIQDYYPDWPYNGGRRPADFNTYLEMVRTVTTAIVEESDHPEKYMFVPFNEPDGGNWYGNWGAMKDTFLADWSAAYAVIKDVYPEAKIAGPGDSRWQPARTRDFLTYAKANDVVPDMFTWHELGINNLSTYRNNYNTYRQMEIEIGIDPLPINITEYAMRRDMSVPGQIVQWLAMFEDTKVDAQTAYWTYAGNLNDNMAKNNSANGAWWLLKWYGDLTGETVALTPPELNKVDSLQGIAALDEDERQATVLFGGTNKDIRVDVENIDPAVFGTTVDVQVREAEWSGQEGEALAPPVTVAERVAVVDGELQVEVPGGDRLSAYQLVITPALAEQPTVDATWRASIEAEDTVLRDVTAYDKPMSNDWEFAASGQRDVGGTNRVTSSLTWTLDVPTTGTYRFGSVGGVNGPNIGPGRHALFVDGVFAEYVDYEAGFSWGYRSRAEALVDLEAGTRSLSLRTSQNGTSLLPGSDISLDKFDLELADEPDSTTYPAHLARIDGGEVSFAGSRTAGYVGLDAGDSATFYAAGRDTGYYDVTLTYRSEEAAAIDLLVNGRAIEGLAAEGDGTWTSTATVHLAKGINELAVSTPDTIKLASATVTRAEEADEAVFFTEAEDTSNVTTTGAVRAEQVPAPTNVSGTQLGWIGDGPANTAVLARPEGFGAGQYNLVVRYANAEKNTGHDYNTDVITRFLDITEVGGDEGTRGAFRHNYSWKGFWSHTVGVDLTTVDGGLTLSNATGSAPNIDWLELAPLVVDVSNDVTANVDLQTLEVATPPTTTGYVLGTPLDLSGLVVEATYTDGSIDTVPWDELTVSGYNPDVLGEQVVTLALTAENTTREATFTVVVRDRFVDVADDNQFALEINWLAARGISTGWTTPAGQEFRPVTPIARDAMAAFIYRLAGSPAFEEPETSPFVDVAPGDQFYREITWLAEQEITTGWSTARGAEFRPLAPIARDAMAAFLYRYADEPAITLPETSPFTDVTPSTQFYTEIAWMGEAGISTGFQGNDGTAQYQPLGPVNRDAMAAFLFRYQGYEDQLS</sequence>
<feature type="chain" id="PRO_5021367123" evidence="1">
    <location>
        <begin position="40"/>
        <end position="1153"/>
    </location>
</feature>
<gene>
    <name evidence="3" type="ORF">SERN_1201</name>
</gene>
<keyword evidence="4" id="KW-1185">Reference proteome</keyword>
<proteinExistence type="predicted"/>
<dbReference type="SUPFAM" id="SSF51445">
    <property type="entry name" value="(Trans)glycosidases"/>
    <property type="match status" value="1"/>
</dbReference>
<dbReference type="PROSITE" id="PS51272">
    <property type="entry name" value="SLH"/>
    <property type="match status" value="3"/>
</dbReference>